<evidence type="ECO:0000256" key="5">
    <source>
        <dbReference type="ARBA" id="ARBA00022597"/>
    </source>
</evidence>
<dbReference type="Proteomes" id="UP000555448">
    <property type="component" value="Unassembled WGS sequence"/>
</dbReference>
<evidence type="ECO:0000259" key="18">
    <source>
        <dbReference type="Pfam" id="PF22461"/>
    </source>
</evidence>
<keyword evidence="3" id="KW-0813">Transport</keyword>
<dbReference type="PANTHER" id="PTHR33619">
    <property type="entry name" value="POLYSACCHARIDE EXPORT PROTEIN GFCE-RELATED"/>
    <property type="match status" value="1"/>
</dbReference>
<proteinExistence type="inferred from homology"/>
<reference evidence="19 20" key="1">
    <citation type="submission" date="2020-08" db="EMBL/GenBank/DDBJ databases">
        <title>Functional genomics of gut bacteria from endangered species of beetles.</title>
        <authorList>
            <person name="Carlos-Shanley C."/>
        </authorList>
    </citation>
    <scope>NUCLEOTIDE SEQUENCE [LARGE SCALE GENOMIC DNA]</scope>
    <source>
        <strain evidence="19 20">S00245</strain>
    </source>
</reference>
<evidence type="ECO:0000256" key="13">
    <source>
        <dbReference type="ARBA" id="ARBA00023237"/>
    </source>
</evidence>
<evidence type="ECO:0000256" key="3">
    <source>
        <dbReference type="ARBA" id="ARBA00022448"/>
    </source>
</evidence>
<keyword evidence="8" id="KW-0625">Polysaccharide transport</keyword>
<keyword evidence="10" id="KW-0626">Porin</keyword>
<feature type="domain" description="Soluble ligand binding" evidence="17">
    <location>
        <begin position="187"/>
        <end position="232"/>
    </location>
</feature>
<keyword evidence="14" id="KW-0449">Lipoprotein</keyword>
<dbReference type="PANTHER" id="PTHR33619:SF3">
    <property type="entry name" value="POLYSACCHARIDE EXPORT PROTEIN GFCE-RELATED"/>
    <property type="match status" value="1"/>
</dbReference>
<keyword evidence="6" id="KW-0812">Transmembrane</keyword>
<sequence length="391" mass="41334">MASRVRSAMQFRKRVCVLLLAGLAGCASLPASGPTGKQIVRSALDPEASTPIRVIELSALADVPQSTISALPAALNVDLAPPPTDMIGPGDILDINIYEAGVTLFSSGSPAGEKAGSIAVNAGVQAQKLPPTRVNDDGDIAIPYAGKLHVVGHTIGEAEQMIRRSLRGLSQNPQVIVTLSQAITNTVIVSGEVTRPGRLVLQTNRETLSDVVALAGGYRGSARDLTLRLVRRNENIDLRLEDLIDQPSLDVRAYPGDRLMLINAPRSFSVMGAPGRVEQVPFSRSRTSLAAAVAAAGGVNPGLGDPAAIFVFRFVVDAKGNQEPVVYHLNMMRAGAYFVAQRFDMRDGDVLYVGNAAANQPSKVLQLVSQLFSPLMTVTAAVQTVQNSNNN</sequence>
<dbReference type="AlphaFoldDB" id="A0A7W7KD12"/>
<dbReference type="GO" id="GO:0015288">
    <property type="term" value="F:porin activity"/>
    <property type="evidence" value="ECO:0007669"/>
    <property type="project" value="UniProtKB-KW"/>
</dbReference>
<evidence type="ECO:0000256" key="6">
    <source>
        <dbReference type="ARBA" id="ARBA00022692"/>
    </source>
</evidence>
<keyword evidence="12" id="KW-0564">Palmitate</keyword>
<evidence type="ECO:0000259" key="16">
    <source>
        <dbReference type="Pfam" id="PF02563"/>
    </source>
</evidence>
<dbReference type="GO" id="GO:0046930">
    <property type="term" value="C:pore complex"/>
    <property type="evidence" value="ECO:0007669"/>
    <property type="project" value="UniProtKB-KW"/>
</dbReference>
<evidence type="ECO:0000259" key="17">
    <source>
        <dbReference type="Pfam" id="PF10531"/>
    </source>
</evidence>
<protein>
    <submittedName>
        <fullName evidence="19">Polysaccharide export outer membrane protein</fullName>
    </submittedName>
</protein>
<evidence type="ECO:0000313" key="20">
    <source>
        <dbReference type="Proteomes" id="UP000555448"/>
    </source>
</evidence>
<evidence type="ECO:0000256" key="7">
    <source>
        <dbReference type="ARBA" id="ARBA00022729"/>
    </source>
</evidence>
<keyword evidence="7 15" id="KW-0732">Signal</keyword>
<evidence type="ECO:0000256" key="2">
    <source>
        <dbReference type="ARBA" id="ARBA00009450"/>
    </source>
</evidence>
<dbReference type="InterPro" id="IPR003715">
    <property type="entry name" value="Poly_export_N"/>
</dbReference>
<accession>A0A7W7KD12</accession>
<comment type="similarity">
    <text evidence="2">Belongs to the BexD/CtrA/VexA family.</text>
</comment>
<keyword evidence="5" id="KW-0762">Sugar transport</keyword>
<feature type="domain" description="SLBB" evidence="18">
    <location>
        <begin position="267"/>
        <end position="353"/>
    </location>
</feature>
<dbReference type="Pfam" id="PF02563">
    <property type="entry name" value="Poly_export"/>
    <property type="match status" value="1"/>
</dbReference>
<keyword evidence="13" id="KW-0998">Cell outer membrane</keyword>
<dbReference type="Gene3D" id="3.30.1950.10">
    <property type="entry name" value="wza like domain"/>
    <property type="match status" value="1"/>
</dbReference>
<feature type="chain" id="PRO_5030724981" evidence="15">
    <location>
        <begin position="34"/>
        <end position="391"/>
    </location>
</feature>
<dbReference type="Gene3D" id="3.10.560.10">
    <property type="entry name" value="Outer membrane lipoprotein wza domain like"/>
    <property type="match status" value="2"/>
</dbReference>
<evidence type="ECO:0000256" key="12">
    <source>
        <dbReference type="ARBA" id="ARBA00023139"/>
    </source>
</evidence>
<evidence type="ECO:0000256" key="1">
    <source>
        <dbReference type="ARBA" id="ARBA00004571"/>
    </source>
</evidence>
<keyword evidence="20" id="KW-1185">Reference proteome</keyword>
<dbReference type="Pfam" id="PF22461">
    <property type="entry name" value="SLBB_2"/>
    <property type="match status" value="1"/>
</dbReference>
<keyword evidence="9" id="KW-0406">Ion transport</keyword>
<evidence type="ECO:0000256" key="11">
    <source>
        <dbReference type="ARBA" id="ARBA00023136"/>
    </source>
</evidence>
<evidence type="ECO:0000256" key="4">
    <source>
        <dbReference type="ARBA" id="ARBA00022452"/>
    </source>
</evidence>
<keyword evidence="11" id="KW-0472">Membrane</keyword>
<dbReference type="GO" id="GO:0006811">
    <property type="term" value="P:monoatomic ion transport"/>
    <property type="evidence" value="ECO:0007669"/>
    <property type="project" value="UniProtKB-KW"/>
</dbReference>
<comment type="subcellular location">
    <subcellularLocation>
        <location evidence="1">Cell outer membrane</location>
        <topology evidence="1">Multi-pass membrane protein</topology>
    </subcellularLocation>
</comment>
<organism evidence="19 20">
    <name type="scientific">Novosphingobium chloroacetimidivorans</name>
    <dbReference type="NCBI Taxonomy" id="1428314"/>
    <lineage>
        <taxon>Bacteria</taxon>
        <taxon>Pseudomonadati</taxon>
        <taxon>Pseudomonadota</taxon>
        <taxon>Alphaproteobacteria</taxon>
        <taxon>Sphingomonadales</taxon>
        <taxon>Sphingomonadaceae</taxon>
        <taxon>Novosphingobium</taxon>
    </lineage>
</organism>
<comment type="caution">
    <text evidence="19">The sequence shown here is derived from an EMBL/GenBank/DDBJ whole genome shotgun (WGS) entry which is preliminary data.</text>
</comment>
<name>A0A7W7KD12_9SPHN</name>
<evidence type="ECO:0000256" key="8">
    <source>
        <dbReference type="ARBA" id="ARBA00023047"/>
    </source>
</evidence>
<dbReference type="Pfam" id="PF10531">
    <property type="entry name" value="SLBB"/>
    <property type="match status" value="1"/>
</dbReference>
<feature type="signal peptide" evidence="15">
    <location>
        <begin position="1"/>
        <end position="33"/>
    </location>
</feature>
<dbReference type="InterPro" id="IPR054765">
    <property type="entry name" value="SLBB_dom"/>
</dbReference>
<dbReference type="GO" id="GO:0015159">
    <property type="term" value="F:polysaccharide transmembrane transporter activity"/>
    <property type="evidence" value="ECO:0007669"/>
    <property type="project" value="InterPro"/>
</dbReference>
<evidence type="ECO:0000313" key="19">
    <source>
        <dbReference type="EMBL" id="MBB4860590.1"/>
    </source>
</evidence>
<evidence type="ECO:0000256" key="15">
    <source>
        <dbReference type="SAM" id="SignalP"/>
    </source>
</evidence>
<dbReference type="EMBL" id="JACHLR010000025">
    <property type="protein sequence ID" value="MBB4860590.1"/>
    <property type="molecule type" value="Genomic_DNA"/>
</dbReference>
<keyword evidence="4" id="KW-1134">Transmembrane beta strand</keyword>
<dbReference type="GO" id="GO:0009279">
    <property type="term" value="C:cell outer membrane"/>
    <property type="evidence" value="ECO:0007669"/>
    <property type="project" value="UniProtKB-SubCell"/>
</dbReference>
<evidence type="ECO:0000256" key="10">
    <source>
        <dbReference type="ARBA" id="ARBA00023114"/>
    </source>
</evidence>
<dbReference type="InterPro" id="IPR049712">
    <property type="entry name" value="Poly_export"/>
</dbReference>
<gene>
    <name evidence="19" type="ORF">HNO88_003934</name>
</gene>
<feature type="domain" description="Polysaccharide export protein N-terminal" evidence="16">
    <location>
        <begin position="81"/>
        <end position="179"/>
    </location>
</feature>
<evidence type="ECO:0000256" key="14">
    <source>
        <dbReference type="ARBA" id="ARBA00023288"/>
    </source>
</evidence>
<dbReference type="RefSeq" id="WP_246382089.1">
    <property type="nucleotide sequence ID" value="NZ_JACHLR010000025.1"/>
</dbReference>
<evidence type="ECO:0000256" key="9">
    <source>
        <dbReference type="ARBA" id="ARBA00023065"/>
    </source>
</evidence>
<dbReference type="InterPro" id="IPR019554">
    <property type="entry name" value="Soluble_ligand-bd"/>
</dbReference>
<dbReference type="PROSITE" id="PS51257">
    <property type="entry name" value="PROKAR_LIPOPROTEIN"/>
    <property type="match status" value="1"/>
</dbReference>